<name>A0ABT2JDW1_9PSEU</name>
<accession>A0ABT2JDW1</accession>
<feature type="chain" id="PRO_5045092103" description="DUF6801 domain-containing protein" evidence="2">
    <location>
        <begin position="31"/>
        <end position="472"/>
    </location>
</feature>
<dbReference type="EMBL" id="JAFFZE010000017">
    <property type="protein sequence ID" value="MCT2586078.1"/>
    <property type="molecule type" value="Genomic_DNA"/>
</dbReference>
<keyword evidence="5" id="KW-1185">Reference proteome</keyword>
<keyword evidence="2" id="KW-0732">Signal</keyword>
<dbReference type="InterPro" id="IPR046542">
    <property type="entry name" value="DUF6801"/>
</dbReference>
<reference evidence="4 5" key="1">
    <citation type="submission" date="2021-02" db="EMBL/GenBank/DDBJ databases">
        <title>Actinophytocola xerophila sp. nov., isolated from soil of cotton cropping field.</title>
        <authorList>
            <person name="Huang R."/>
            <person name="Chen X."/>
            <person name="Ge X."/>
            <person name="Liu W."/>
        </authorList>
    </citation>
    <scope>NUCLEOTIDE SEQUENCE [LARGE SCALE GENOMIC DNA]</scope>
    <source>
        <strain evidence="4 5">S1-96</strain>
    </source>
</reference>
<gene>
    <name evidence="4" type="ORF">JT362_23445</name>
</gene>
<proteinExistence type="predicted"/>
<evidence type="ECO:0000256" key="2">
    <source>
        <dbReference type="SAM" id="SignalP"/>
    </source>
</evidence>
<dbReference type="PROSITE" id="PS51257">
    <property type="entry name" value="PROKAR_LIPOPROTEIN"/>
    <property type="match status" value="1"/>
</dbReference>
<evidence type="ECO:0000256" key="1">
    <source>
        <dbReference type="SAM" id="MobiDB-lite"/>
    </source>
</evidence>
<feature type="domain" description="DUF6801" evidence="3">
    <location>
        <begin position="42"/>
        <end position="195"/>
    </location>
</feature>
<feature type="signal peptide" evidence="2">
    <location>
        <begin position="1"/>
        <end position="30"/>
    </location>
</feature>
<organism evidence="4 5">
    <name type="scientific">Actinophytocola gossypii</name>
    <dbReference type="NCBI Taxonomy" id="2812003"/>
    <lineage>
        <taxon>Bacteria</taxon>
        <taxon>Bacillati</taxon>
        <taxon>Actinomycetota</taxon>
        <taxon>Actinomycetes</taxon>
        <taxon>Pseudonocardiales</taxon>
        <taxon>Pseudonocardiaceae</taxon>
    </lineage>
</organism>
<dbReference type="Pfam" id="PF20611">
    <property type="entry name" value="DUF6801"/>
    <property type="match status" value="1"/>
</dbReference>
<protein>
    <recommendedName>
        <fullName evidence="3">DUF6801 domain-containing protein</fullName>
    </recommendedName>
</protein>
<comment type="caution">
    <text evidence="4">The sequence shown here is derived from an EMBL/GenBank/DDBJ whole genome shotgun (WGS) entry which is preliminary data.</text>
</comment>
<evidence type="ECO:0000259" key="3">
    <source>
        <dbReference type="Pfam" id="PF20611"/>
    </source>
</evidence>
<feature type="region of interest" description="Disordered" evidence="1">
    <location>
        <begin position="199"/>
        <end position="237"/>
    </location>
</feature>
<sequence>MDGIRPVRRLGAACAAAVLACLATPVPAGAQDEPAGVTAELAYTCLFPSGEQPVALDVTASYPEGVVGEPVRPVDPVLLVTLPPTALADLTAAGAAAVTAVVRLDTTVTRPGGEVPGAWAGAHLTPAPLPAEGDLVLSAPAEVERIMPAAEGEVTYTAGALSVEFTGYRADGTATEPPVIGVDCTADPSQDTVLATVPVSAAPSDTPGSSSAAPPPVPELPGGIPSREPRVAQEDGDVPPECHLIEGVESTYKNPFCAYLTGFTTVKKLNASAFQPAGIQNIAVSDFVVPCDAGEGGLVICQYARTQPDFGGEPKLPPAPNWFLNFGFVPVHATMQLTQDGLAEVDQWSTFVPGSPPRYDGLTTVEVDLWARIYDVEVNGVPLDVGPNCRTEAAIDATLTATYDSYSINEGGLLEGEVTIPAFDGCGVTEDLDPLFTGAISGPNNYVRMTQGVVCAFATNKRGCPPQIPEPL</sequence>
<feature type="compositionally biased region" description="Low complexity" evidence="1">
    <location>
        <begin position="200"/>
        <end position="212"/>
    </location>
</feature>
<dbReference type="RefSeq" id="WP_260193863.1">
    <property type="nucleotide sequence ID" value="NZ_JAFFZE010000017.1"/>
</dbReference>
<evidence type="ECO:0000313" key="4">
    <source>
        <dbReference type="EMBL" id="MCT2586078.1"/>
    </source>
</evidence>
<dbReference type="Proteomes" id="UP001156441">
    <property type="component" value="Unassembled WGS sequence"/>
</dbReference>
<evidence type="ECO:0000313" key="5">
    <source>
        <dbReference type="Proteomes" id="UP001156441"/>
    </source>
</evidence>